<reference evidence="3" key="1">
    <citation type="submission" date="2016-05" db="EMBL/GenBank/DDBJ databases">
        <title>Paenibacillus oryzae. sp. nov., isolated from the rice root.</title>
        <authorList>
            <person name="Zhang J."/>
            <person name="Zhang X."/>
        </authorList>
    </citation>
    <scope>NUCLEOTIDE SEQUENCE [LARGE SCALE GENOMIC DNA]</scope>
    <source>
        <strain evidence="3">KCTC13222</strain>
    </source>
</reference>
<accession>A0A1C1A8R4</accession>
<evidence type="ECO:0000313" key="3">
    <source>
        <dbReference type="Proteomes" id="UP000093309"/>
    </source>
</evidence>
<dbReference type="AlphaFoldDB" id="A0A1C1A8R4"/>
<name>A0A1C1A8R4_9BACL</name>
<keyword evidence="1" id="KW-0472">Membrane</keyword>
<sequence>MKLQKLVIPILGAMFLLLSAQPLFLMGREWYYGNQVNDEIQFEHIYVNSMVLGKVEILGKGTPVPFNRISLENYLSNNGEKLPITSMESYRKLNHDWQSDLIHYARVYKWEGQTIQIEDQFHAGVFGEFSREQASLNITINQNDWSTEAPIDIRPNYVDENRYHGYFGVLDVKEKGTEKFVIIQRISGTAFTTDKNLAWRILRVDPNGQVQEERFTYDQRSENPQRVNMINITTTSPFALGYQSNILMGWPSLFFPLIYPFGTAILGLIFVIIGLVKGVRSTSA</sequence>
<dbReference type="EMBL" id="LYPC01000008">
    <property type="protein sequence ID" value="OCT16939.1"/>
    <property type="molecule type" value="Genomic_DNA"/>
</dbReference>
<comment type="caution">
    <text evidence="2">The sequence shown here is derived from an EMBL/GenBank/DDBJ whole genome shotgun (WGS) entry which is preliminary data.</text>
</comment>
<keyword evidence="3" id="KW-1185">Reference proteome</keyword>
<evidence type="ECO:0000256" key="1">
    <source>
        <dbReference type="SAM" id="Phobius"/>
    </source>
</evidence>
<protein>
    <submittedName>
        <fullName evidence="2">Uncharacterized protein</fullName>
    </submittedName>
</protein>
<proteinExistence type="predicted"/>
<organism evidence="2 3">
    <name type="scientific">Paenibacillus pectinilyticus</name>
    <dbReference type="NCBI Taxonomy" id="512399"/>
    <lineage>
        <taxon>Bacteria</taxon>
        <taxon>Bacillati</taxon>
        <taxon>Bacillota</taxon>
        <taxon>Bacilli</taxon>
        <taxon>Bacillales</taxon>
        <taxon>Paenibacillaceae</taxon>
        <taxon>Paenibacillus</taxon>
    </lineage>
</organism>
<keyword evidence="1" id="KW-1133">Transmembrane helix</keyword>
<gene>
    <name evidence="2" type="ORF">A8709_16845</name>
</gene>
<keyword evidence="1" id="KW-0812">Transmembrane</keyword>
<dbReference type="Proteomes" id="UP000093309">
    <property type="component" value="Unassembled WGS sequence"/>
</dbReference>
<feature type="transmembrane region" description="Helical" evidence="1">
    <location>
        <begin position="253"/>
        <end position="276"/>
    </location>
</feature>
<dbReference type="OrthoDB" id="2595157at2"/>
<dbReference type="RefSeq" id="WP_065850517.1">
    <property type="nucleotide sequence ID" value="NZ_LYPC01000008.1"/>
</dbReference>
<evidence type="ECO:0000313" key="2">
    <source>
        <dbReference type="EMBL" id="OCT16939.1"/>
    </source>
</evidence>